<evidence type="ECO:0000313" key="6">
    <source>
        <dbReference type="Proteomes" id="UP001431572"/>
    </source>
</evidence>
<keyword evidence="6" id="KW-1185">Reference proteome</keyword>
<evidence type="ECO:0000256" key="1">
    <source>
        <dbReference type="SAM" id="MobiDB-lite"/>
    </source>
</evidence>
<dbReference type="EMBL" id="JACATZ010000003">
    <property type="protein sequence ID" value="NWJ48802.1"/>
    <property type="molecule type" value="Genomic_DNA"/>
</dbReference>
<dbReference type="EMBL" id="CP128400">
    <property type="protein sequence ID" value="WJW68733.1"/>
    <property type="molecule type" value="Genomic_DNA"/>
</dbReference>
<accession>A0A8T7MA57</accession>
<evidence type="ECO:0000256" key="2">
    <source>
        <dbReference type="SAM" id="SignalP"/>
    </source>
</evidence>
<organism evidence="3 5">
    <name type="scientific">Candidatus Chlorohelix allophototropha</name>
    <dbReference type="NCBI Taxonomy" id="3003348"/>
    <lineage>
        <taxon>Bacteria</taxon>
        <taxon>Bacillati</taxon>
        <taxon>Chloroflexota</taxon>
        <taxon>Chloroflexia</taxon>
        <taxon>Candidatus Chloroheliales</taxon>
        <taxon>Candidatus Chloroheliaceae</taxon>
        <taxon>Candidatus Chlorohelix</taxon>
    </lineage>
</organism>
<gene>
    <name evidence="3" type="ORF">HXX08_23330</name>
    <name evidence="4" type="ORF">OZ401_004350</name>
</gene>
<dbReference type="Proteomes" id="UP001431572">
    <property type="component" value="Chromosome 2"/>
</dbReference>
<feature type="region of interest" description="Disordered" evidence="1">
    <location>
        <begin position="29"/>
        <end position="49"/>
    </location>
</feature>
<proteinExistence type="predicted"/>
<dbReference type="RefSeq" id="WP_341470640.1">
    <property type="nucleotide sequence ID" value="NZ_CP128400.1"/>
</dbReference>
<reference evidence="3 5" key="1">
    <citation type="submission" date="2020-06" db="EMBL/GenBank/DDBJ databases">
        <title>Anoxygenic phototrophic Chloroflexota member uses a Type I reaction center.</title>
        <authorList>
            <person name="Tsuji J.M."/>
            <person name="Shaw N.A."/>
            <person name="Nagashima S."/>
            <person name="Venkiteswaran J."/>
            <person name="Schiff S.L."/>
            <person name="Hanada S."/>
            <person name="Tank M."/>
            <person name="Neufeld J.D."/>
        </authorList>
    </citation>
    <scope>NUCLEOTIDE SEQUENCE [LARGE SCALE GENOMIC DNA]</scope>
    <source>
        <strain evidence="3">L227-S17</strain>
    </source>
</reference>
<dbReference type="PROSITE" id="PS51257">
    <property type="entry name" value="PROKAR_LIPOPROTEIN"/>
    <property type="match status" value="1"/>
</dbReference>
<name>A0A8T7MA57_9CHLR</name>
<evidence type="ECO:0000313" key="4">
    <source>
        <dbReference type="EMBL" id="WJW68733.1"/>
    </source>
</evidence>
<sequence>MKKLTILILFVLMLAGCGDVATSTAIPPTQTPAATATPAPPPTATPLPTATPDIIATVSAISTATAVAQATATSNALATATAQTQATATAAAQATINYQATIAALPKPKTFTGNGNKVITGITLSKGIARITGNYKGSSNFIVKFMTSSGDLIAYPLNAIGNYSGVQYVAVEATSDYAMEIQSSGAWTIEVADIANVKAEGYLTGPYKGSGDFAFIMEVPKSGLSIFKSSYNGKSNFIITIMSASDGSMMALLANAIGVYQGEKSQKIDKGYYFVNIKAQGDWTLEIS</sequence>
<reference evidence="4" key="2">
    <citation type="journal article" date="2024" name="Nature">
        <title>Anoxygenic phototroph of the Chloroflexota uses a type I reaction centre.</title>
        <authorList>
            <person name="Tsuji J.M."/>
            <person name="Shaw N.A."/>
            <person name="Nagashima S."/>
            <person name="Venkiteswaran J.J."/>
            <person name="Schiff S.L."/>
            <person name="Watanabe T."/>
            <person name="Fukui M."/>
            <person name="Hanada S."/>
            <person name="Tank M."/>
            <person name="Neufeld J.D."/>
        </authorList>
    </citation>
    <scope>NUCLEOTIDE SEQUENCE</scope>
    <source>
        <strain evidence="4">L227-S17</strain>
    </source>
</reference>
<protein>
    <submittedName>
        <fullName evidence="3">Uncharacterized protein</fullName>
    </submittedName>
</protein>
<evidence type="ECO:0000313" key="5">
    <source>
        <dbReference type="Proteomes" id="UP000521676"/>
    </source>
</evidence>
<feature type="chain" id="PRO_5035765797" evidence="2">
    <location>
        <begin position="22"/>
        <end position="288"/>
    </location>
</feature>
<keyword evidence="2" id="KW-0732">Signal</keyword>
<dbReference type="Proteomes" id="UP000521676">
    <property type="component" value="Unassembled WGS sequence"/>
</dbReference>
<dbReference type="AlphaFoldDB" id="A0A8T7MA57"/>
<evidence type="ECO:0000313" key="3">
    <source>
        <dbReference type="EMBL" id="NWJ48802.1"/>
    </source>
</evidence>
<feature type="signal peptide" evidence="2">
    <location>
        <begin position="1"/>
        <end position="21"/>
    </location>
</feature>